<feature type="region of interest" description="Disordered" evidence="1">
    <location>
        <begin position="1"/>
        <end position="62"/>
    </location>
</feature>
<dbReference type="Proteomes" id="UP001604336">
    <property type="component" value="Unassembled WGS sequence"/>
</dbReference>
<comment type="caution">
    <text evidence="2">The sequence shown here is derived from an EMBL/GenBank/DDBJ whole genome shotgun (WGS) entry which is preliminary data.</text>
</comment>
<sequence>MMRKQRDVEHSRATIESKVANQNIFENGDEEDTKASKDEPLKGECVRKSNFEHRKNNEDDDDAGQLLTIQFGTMFLVMTKNYLLANEFKNKEHDEEIMEENKKAICTLKCREGIYARNQFTHNNDEDEDDGMT</sequence>
<keyword evidence="3" id="KW-1185">Reference proteome</keyword>
<name>A0ABD1V5S2_9LAMI</name>
<organism evidence="2 3">
    <name type="scientific">Abeliophyllum distichum</name>
    <dbReference type="NCBI Taxonomy" id="126358"/>
    <lineage>
        <taxon>Eukaryota</taxon>
        <taxon>Viridiplantae</taxon>
        <taxon>Streptophyta</taxon>
        <taxon>Embryophyta</taxon>
        <taxon>Tracheophyta</taxon>
        <taxon>Spermatophyta</taxon>
        <taxon>Magnoliopsida</taxon>
        <taxon>eudicotyledons</taxon>
        <taxon>Gunneridae</taxon>
        <taxon>Pentapetalae</taxon>
        <taxon>asterids</taxon>
        <taxon>lamiids</taxon>
        <taxon>Lamiales</taxon>
        <taxon>Oleaceae</taxon>
        <taxon>Forsythieae</taxon>
        <taxon>Abeliophyllum</taxon>
    </lineage>
</organism>
<reference evidence="3" key="1">
    <citation type="submission" date="2024-07" db="EMBL/GenBank/DDBJ databases">
        <title>Two chromosome-level genome assemblies of Korean endemic species Abeliophyllum distichum and Forsythia ovata (Oleaceae).</title>
        <authorList>
            <person name="Jang H."/>
        </authorList>
    </citation>
    <scope>NUCLEOTIDE SEQUENCE [LARGE SCALE GENOMIC DNA]</scope>
</reference>
<evidence type="ECO:0000256" key="1">
    <source>
        <dbReference type="SAM" id="MobiDB-lite"/>
    </source>
</evidence>
<accession>A0ABD1V5S2</accession>
<feature type="compositionally biased region" description="Basic and acidic residues" evidence="1">
    <location>
        <begin position="33"/>
        <end position="57"/>
    </location>
</feature>
<proteinExistence type="predicted"/>
<dbReference type="AlphaFoldDB" id="A0ABD1V5S2"/>
<evidence type="ECO:0000313" key="3">
    <source>
        <dbReference type="Proteomes" id="UP001604336"/>
    </source>
</evidence>
<gene>
    <name evidence="2" type="ORF">Adt_06018</name>
</gene>
<evidence type="ECO:0000313" key="2">
    <source>
        <dbReference type="EMBL" id="KAL2532667.1"/>
    </source>
</evidence>
<protein>
    <submittedName>
        <fullName evidence="2">Uncharacterized protein</fullName>
    </submittedName>
</protein>
<feature type="compositionally biased region" description="Basic and acidic residues" evidence="1">
    <location>
        <begin position="1"/>
        <end position="15"/>
    </location>
</feature>
<dbReference type="EMBL" id="JBFOLK010000002">
    <property type="protein sequence ID" value="KAL2532667.1"/>
    <property type="molecule type" value="Genomic_DNA"/>
</dbReference>